<feature type="region of interest" description="Disordered" evidence="9">
    <location>
        <begin position="152"/>
        <end position="205"/>
    </location>
</feature>
<dbReference type="PANTHER" id="PTHR24338:SF0">
    <property type="entry name" value="MUSCLE SEGMENTATION HOMEOBOX"/>
    <property type="match status" value="1"/>
</dbReference>
<dbReference type="CDD" id="cd00086">
    <property type="entry name" value="homeodomain"/>
    <property type="match status" value="1"/>
</dbReference>
<dbReference type="PROSITE" id="PS00027">
    <property type="entry name" value="HOMEOBOX_1"/>
    <property type="match status" value="1"/>
</dbReference>
<dbReference type="GO" id="GO:0000977">
    <property type="term" value="F:RNA polymerase II transcription regulatory region sequence-specific DNA binding"/>
    <property type="evidence" value="ECO:0007669"/>
    <property type="project" value="TreeGrafter"/>
</dbReference>
<dbReference type="AlphaFoldDB" id="A0A0A1X782"/>
<proteinExistence type="inferred from homology"/>
<dbReference type="InterPro" id="IPR017970">
    <property type="entry name" value="Homeobox_CS"/>
</dbReference>
<keyword evidence="4 7" id="KW-0371">Homeobox</keyword>
<feature type="compositionally biased region" description="Low complexity" evidence="9">
    <location>
        <begin position="307"/>
        <end position="321"/>
    </location>
</feature>
<dbReference type="GO" id="GO:0000981">
    <property type="term" value="F:DNA-binding transcription factor activity, RNA polymerase II-specific"/>
    <property type="evidence" value="ECO:0007669"/>
    <property type="project" value="InterPro"/>
</dbReference>
<keyword evidence="2" id="KW-0217">Developmental protein</keyword>
<dbReference type="Gene3D" id="1.10.10.60">
    <property type="entry name" value="Homeodomain-like"/>
    <property type="match status" value="1"/>
</dbReference>
<comment type="subcellular location">
    <subcellularLocation>
        <location evidence="1 7 8">Nucleus</location>
    </subcellularLocation>
</comment>
<feature type="compositionally biased region" description="Polar residues" evidence="9">
    <location>
        <begin position="275"/>
        <end position="289"/>
    </location>
</feature>
<dbReference type="SMART" id="SM00389">
    <property type="entry name" value="HOX"/>
    <property type="match status" value="1"/>
</dbReference>
<dbReference type="EMBL" id="GBXI01007759">
    <property type="protein sequence ID" value="JAD06533.1"/>
    <property type="molecule type" value="Transcribed_RNA"/>
</dbReference>
<feature type="region of interest" description="Disordered" evidence="9">
    <location>
        <begin position="368"/>
        <end position="398"/>
    </location>
</feature>
<feature type="compositionally biased region" description="Polar residues" evidence="9">
    <location>
        <begin position="1"/>
        <end position="21"/>
    </location>
</feature>
<dbReference type="SUPFAM" id="SSF46689">
    <property type="entry name" value="Homeodomain-like"/>
    <property type="match status" value="1"/>
</dbReference>
<dbReference type="InterPro" id="IPR050674">
    <property type="entry name" value="Msh_Homeobox_Regulators"/>
</dbReference>
<dbReference type="OrthoDB" id="6159439at2759"/>
<reference evidence="11" key="1">
    <citation type="submission" date="2014-11" db="EMBL/GenBank/DDBJ databases">
        <authorList>
            <person name="Geib S."/>
        </authorList>
    </citation>
    <scope>NUCLEOTIDE SEQUENCE</scope>
</reference>
<gene>
    <name evidence="11" type="primary">Msx2</name>
    <name evidence="11" type="ORF">g.21252</name>
</gene>
<dbReference type="PROSITE" id="PS50071">
    <property type="entry name" value="HOMEOBOX_2"/>
    <property type="match status" value="1"/>
</dbReference>
<organism evidence="11">
    <name type="scientific">Zeugodacus cucurbitae</name>
    <name type="common">Melon fruit fly</name>
    <name type="synonym">Bactrocera cucurbitae</name>
    <dbReference type="NCBI Taxonomy" id="28588"/>
    <lineage>
        <taxon>Eukaryota</taxon>
        <taxon>Metazoa</taxon>
        <taxon>Ecdysozoa</taxon>
        <taxon>Arthropoda</taxon>
        <taxon>Hexapoda</taxon>
        <taxon>Insecta</taxon>
        <taxon>Pterygota</taxon>
        <taxon>Neoptera</taxon>
        <taxon>Endopterygota</taxon>
        <taxon>Diptera</taxon>
        <taxon>Brachycera</taxon>
        <taxon>Muscomorpha</taxon>
        <taxon>Tephritoidea</taxon>
        <taxon>Tephritidae</taxon>
        <taxon>Zeugodacus</taxon>
        <taxon>Zeugodacus</taxon>
    </lineage>
</organism>
<evidence type="ECO:0000256" key="3">
    <source>
        <dbReference type="ARBA" id="ARBA00023125"/>
    </source>
</evidence>
<dbReference type="InterPro" id="IPR020479">
    <property type="entry name" value="HD_metazoa"/>
</dbReference>
<keyword evidence="5 7" id="KW-0539">Nucleus</keyword>
<reference evidence="11" key="2">
    <citation type="journal article" date="2015" name="Gigascience">
        <title>Reconstructing a comprehensive transcriptome assembly of a white-pupal translocated strain of the pest fruit fly Bactrocera cucurbitae.</title>
        <authorList>
            <person name="Sim S.B."/>
            <person name="Calla B."/>
            <person name="Hall B."/>
            <person name="DeRego T."/>
            <person name="Geib S.M."/>
        </authorList>
    </citation>
    <scope>NUCLEOTIDE SEQUENCE</scope>
</reference>
<evidence type="ECO:0000256" key="6">
    <source>
        <dbReference type="ARBA" id="ARBA00038425"/>
    </source>
</evidence>
<evidence type="ECO:0000256" key="8">
    <source>
        <dbReference type="RuleBase" id="RU000682"/>
    </source>
</evidence>
<evidence type="ECO:0000256" key="2">
    <source>
        <dbReference type="ARBA" id="ARBA00022473"/>
    </source>
</evidence>
<feature type="region of interest" description="Disordered" evidence="9">
    <location>
        <begin position="1"/>
        <end position="26"/>
    </location>
</feature>
<feature type="region of interest" description="Disordered" evidence="9">
    <location>
        <begin position="275"/>
        <end position="338"/>
    </location>
</feature>
<dbReference type="InterPro" id="IPR009057">
    <property type="entry name" value="Homeodomain-like_sf"/>
</dbReference>
<dbReference type="PANTHER" id="PTHR24338">
    <property type="entry name" value="HOMEOBOX PROTEIN MSX"/>
    <property type="match status" value="1"/>
</dbReference>
<comment type="similarity">
    <text evidence="6">Belongs to the Msh homeobox family.</text>
</comment>
<evidence type="ECO:0000313" key="11">
    <source>
        <dbReference type="EMBL" id="JAD06533.1"/>
    </source>
</evidence>
<dbReference type="Pfam" id="PF00046">
    <property type="entry name" value="Homeodomain"/>
    <property type="match status" value="1"/>
</dbReference>
<feature type="domain" description="Homeobox" evidence="10">
    <location>
        <begin position="477"/>
        <end position="537"/>
    </location>
</feature>
<feature type="compositionally biased region" description="Low complexity" evidence="9">
    <location>
        <begin position="165"/>
        <end position="195"/>
    </location>
</feature>
<accession>A0A0A1X782</accession>
<feature type="region of interest" description="Disordered" evidence="9">
    <location>
        <begin position="49"/>
        <end position="83"/>
    </location>
</feature>
<dbReference type="GO" id="GO:0005634">
    <property type="term" value="C:nucleus"/>
    <property type="evidence" value="ECO:0007669"/>
    <property type="project" value="UniProtKB-SubCell"/>
</dbReference>
<evidence type="ECO:0000256" key="9">
    <source>
        <dbReference type="SAM" id="MobiDB-lite"/>
    </source>
</evidence>
<keyword evidence="3 7" id="KW-0238">DNA-binding</keyword>
<feature type="DNA-binding region" description="Homeobox" evidence="7">
    <location>
        <begin position="479"/>
        <end position="538"/>
    </location>
</feature>
<dbReference type="GO" id="GO:0048598">
    <property type="term" value="P:embryonic morphogenesis"/>
    <property type="evidence" value="ECO:0007669"/>
    <property type="project" value="TreeGrafter"/>
</dbReference>
<protein>
    <submittedName>
        <fullName evidence="11">Homeobox protein MSX-2</fullName>
    </submittedName>
</protein>
<evidence type="ECO:0000256" key="7">
    <source>
        <dbReference type="PROSITE-ProRule" id="PRU00108"/>
    </source>
</evidence>
<sequence>MLKLSSTGMTVTGLRTSMTSPTVPPQTASAAITTTMTMTSPSTLVVSPAHLIGGNNNNSNNISPNTNLNRSGSNSSPTSPSTLLLTHQQQQTLQQQLLPLHTQSTHSHPHQLNKTSSRLSNFSVASLLADTRPAANLSPTRTHSADAMQMEPRNLSSHTPAVTLSPVSPAGSSPASPNAAHSAQPLAPHAANHPPQHQHPHAHFHSAAVAHHAHLLHAAAAAHAQQQHAAAVAAAAAAQQAAVAAAANSGAAPHLHAATAHLRHTLSSSSAEAPTNLVTTEGGSSNAQHQAAAARLGSPAGHMSGPSADTSSSSSATAALLAKHERHSPIGSSVDSELEYDDDYNEHEHDGEHEHDEEEDSIVDIEDMNADDSPRSTPDGMDSSKSPETLSGHMPNSPHLLSPAALAASGHVPIRPTPFSALAAAAVAWGGIGGGVPWPGARQMPPFGPPGLFPGQGFGGGDNNEPPRIKCNLRKHKPNRKPRTPFTTQQLLSLEKKFREKQYLSIAERAEFSSSLRLTETQVKIWFQNRRAKAKRLQEAEIEKIKMAALGRGGPGAQWAMAGYFHPSLMHLG</sequence>
<evidence type="ECO:0000256" key="4">
    <source>
        <dbReference type="ARBA" id="ARBA00023155"/>
    </source>
</evidence>
<evidence type="ECO:0000259" key="10">
    <source>
        <dbReference type="PROSITE" id="PS50071"/>
    </source>
</evidence>
<dbReference type="PRINTS" id="PR00024">
    <property type="entry name" value="HOMEOBOX"/>
</dbReference>
<dbReference type="InterPro" id="IPR001356">
    <property type="entry name" value="HD"/>
</dbReference>
<evidence type="ECO:0000256" key="1">
    <source>
        <dbReference type="ARBA" id="ARBA00004123"/>
    </source>
</evidence>
<evidence type="ECO:0000256" key="5">
    <source>
        <dbReference type="ARBA" id="ARBA00023242"/>
    </source>
</evidence>
<name>A0A0A1X782_ZEUCU</name>
<feature type="compositionally biased region" description="Low complexity" evidence="9">
    <location>
        <begin position="51"/>
        <end position="83"/>
    </location>
</feature>
<dbReference type="FunFam" id="1.10.10.60:FF:000306">
    <property type="entry name" value="Muscle segmentation homeobox"/>
    <property type="match status" value="1"/>
</dbReference>